<dbReference type="Proteomes" id="UP000221165">
    <property type="component" value="Unassembled WGS sequence"/>
</dbReference>
<dbReference type="SUPFAM" id="SSF143447">
    <property type="entry name" value="AMMECR1-like"/>
    <property type="match status" value="1"/>
</dbReference>
<dbReference type="InterPro" id="IPR002733">
    <property type="entry name" value="AMMECR1_domain"/>
</dbReference>
<dbReference type="AlphaFoldDB" id="A0A2C6KGB2"/>
<sequence>MELPVHGRDRNAPSHGIVIALSLLILQMGVTATASPSLKRRDLPSSEEEALASFAAYLRHFLAVFETSRINGREARASVTRADDEESVEDILSRAKRSQQIGASPGCKDVTVTADFVRWGFDILISRLKETDVAVAEPETVGQMKENGVRCPAFFTWYGQKDGATDFSEASCYLRGCIGTLSPIDPASIGNYAWMAASQDPRFPPVTTSQVSKLKGTMTLLHSFELTTAADWELGVHGLTTDFTVGVRAYSGVFLPDVMLGFATKEKSLEELVRKAGYFGPITPGITESMRLTRFQGRGVSLTFPEYKARYGVIGEDRHGVAGGGVSV</sequence>
<keyword evidence="3" id="KW-1185">Reference proteome</keyword>
<protein>
    <submittedName>
        <fullName evidence="2">Duf51 family protein</fullName>
    </submittedName>
</protein>
<comment type="caution">
    <text evidence="2">The sequence shown here is derived from an EMBL/GenBank/DDBJ whole genome shotgun (WGS) entry which is preliminary data.</text>
</comment>
<accession>A0A2C6KGB2</accession>
<dbReference type="PROSITE" id="PS51112">
    <property type="entry name" value="AMMECR1"/>
    <property type="match status" value="1"/>
</dbReference>
<dbReference type="VEuPathDB" id="ToxoDB:CSUI_003084"/>
<dbReference type="Pfam" id="PF01871">
    <property type="entry name" value="AMMECR1"/>
    <property type="match status" value="1"/>
</dbReference>
<organism evidence="2 3">
    <name type="scientific">Cystoisospora suis</name>
    <dbReference type="NCBI Taxonomy" id="483139"/>
    <lineage>
        <taxon>Eukaryota</taxon>
        <taxon>Sar</taxon>
        <taxon>Alveolata</taxon>
        <taxon>Apicomplexa</taxon>
        <taxon>Conoidasida</taxon>
        <taxon>Coccidia</taxon>
        <taxon>Eucoccidiorida</taxon>
        <taxon>Eimeriorina</taxon>
        <taxon>Sarcocystidae</taxon>
        <taxon>Cystoisospora</taxon>
    </lineage>
</organism>
<dbReference type="Gene3D" id="3.30.700.20">
    <property type="entry name" value="Hypothetical protein ph0010, domain 1"/>
    <property type="match status" value="1"/>
</dbReference>
<dbReference type="EMBL" id="MIGC01001325">
    <property type="protein sequence ID" value="PHJ23071.1"/>
    <property type="molecule type" value="Genomic_DNA"/>
</dbReference>
<proteinExistence type="predicted"/>
<gene>
    <name evidence="2" type="ORF">CSUI_003084</name>
</gene>
<dbReference type="GeneID" id="94426493"/>
<dbReference type="PANTHER" id="PTHR13016">
    <property type="entry name" value="AMMECR1 HOMOLOG"/>
    <property type="match status" value="1"/>
</dbReference>
<feature type="domain" description="AMMECR1" evidence="1">
    <location>
        <begin position="105"/>
        <end position="311"/>
    </location>
</feature>
<dbReference type="RefSeq" id="XP_067924748.1">
    <property type="nucleotide sequence ID" value="XM_068063282.1"/>
</dbReference>
<dbReference type="PANTHER" id="PTHR13016:SF0">
    <property type="entry name" value="AMME SYNDROME CANDIDATE GENE 1 PROTEIN"/>
    <property type="match status" value="1"/>
</dbReference>
<dbReference type="InterPro" id="IPR036071">
    <property type="entry name" value="AMMECR1_dom_sf"/>
</dbReference>
<dbReference type="OrthoDB" id="24630at2759"/>
<reference evidence="2 3" key="1">
    <citation type="journal article" date="2017" name="Int. J. Parasitol.">
        <title>The genome of the protozoan parasite Cystoisospora suis and a reverse vaccinology approach to identify vaccine candidates.</title>
        <authorList>
            <person name="Palmieri N."/>
            <person name="Shrestha A."/>
            <person name="Ruttkowski B."/>
            <person name="Beck T."/>
            <person name="Vogl C."/>
            <person name="Tomley F."/>
            <person name="Blake D.P."/>
            <person name="Joachim A."/>
        </authorList>
    </citation>
    <scope>NUCLEOTIDE SEQUENCE [LARGE SCALE GENOMIC DNA]</scope>
    <source>
        <strain evidence="2 3">Wien I</strain>
    </source>
</reference>
<dbReference type="InterPro" id="IPR027485">
    <property type="entry name" value="AMMECR1_N"/>
</dbReference>
<name>A0A2C6KGB2_9APIC</name>
<dbReference type="InterPro" id="IPR023473">
    <property type="entry name" value="AMMECR1"/>
</dbReference>
<evidence type="ECO:0000259" key="1">
    <source>
        <dbReference type="PROSITE" id="PS51112"/>
    </source>
</evidence>
<evidence type="ECO:0000313" key="2">
    <source>
        <dbReference type="EMBL" id="PHJ23071.1"/>
    </source>
</evidence>
<evidence type="ECO:0000313" key="3">
    <source>
        <dbReference type="Proteomes" id="UP000221165"/>
    </source>
</evidence>